<gene>
    <name evidence="2" type="ORF">UFOVP166_34</name>
</gene>
<dbReference type="Pfam" id="PF05037">
    <property type="entry name" value="DUF669"/>
    <property type="match status" value="1"/>
</dbReference>
<accession>A0A6J7WE84</accession>
<evidence type="ECO:0008006" key="3">
    <source>
        <dbReference type="Google" id="ProtNLM"/>
    </source>
</evidence>
<evidence type="ECO:0000256" key="1">
    <source>
        <dbReference type="SAM" id="MobiDB-lite"/>
    </source>
</evidence>
<sequence>MAFLGETISAADLPVGDTSFDVLPAGEYTSSIRTAELCSTKAGNGQYIKLQLAITGPSHAGRVVFSNINVRNASQKAEEIGRQQLGDILRAIGVPTLNDTDQLIGGSMAIKLSVKDDPQYGKSNEVKAFKAVNGSSPPMPSTQASSAPKPAAAAGSAPPWAKR</sequence>
<dbReference type="EMBL" id="LR798213">
    <property type="protein sequence ID" value="CAB5187336.1"/>
    <property type="molecule type" value="Genomic_DNA"/>
</dbReference>
<proteinExistence type="predicted"/>
<dbReference type="InterPro" id="IPR007731">
    <property type="entry name" value="DUF669"/>
</dbReference>
<name>A0A6J7WE84_9CAUD</name>
<evidence type="ECO:0000313" key="2">
    <source>
        <dbReference type="EMBL" id="CAB5187336.1"/>
    </source>
</evidence>
<feature type="region of interest" description="Disordered" evidence="1">
    <location>
        <begin position="131"/>
        <end position="163"/>
    </location>
</feature>
<feature type="compositionally biased region" description="Low complexity" evidence="1">
    <location>
        <begin position="141"/>
        <end position="163"/>
    </location>
</feature>
<protein>
    <recommendedName>
        <fullName evidence="3">DUF669 domain-containing protein</fullName>
    </recommendedName>
</protein>
<organism evidence="2">
    <name type="scientific">uncultured Caudovirales phage</name>
    <dbReference type="NCBI Taxonomy" id="2100421"/>
    <lineage>
        <taxon>Viruses</taxon>
        <taxon>Duplodnaviria</taxon>
        <taxon>Heunggongvirae</taxon>
        <taxon>Uroviricota</taxon>
        <taxon>Caudoviricetes</taxon>
        <taxon>Peduoviridae</taxon>
        <taxon>Maltschvirus</taxon>
        <taxon>Maltschvirus maltsch</taxon>
    </lineage>
</organism>
<reference evidence="2" key="1">
    <citation type="submission" date="2020-05" db="EMBL/GenBank/DDBJ databases">
        <authorList>
            <person name="Chiriac C."/>
            <person name="Salcher M."/>
            <person name="Ghai R."/>
            <person name="Kavagutti S V."/>
        </authorList>
    </citation>
    <scope>NUCLEOTIDE SEQUENCE</scope>
</reference>